<dbReference type="InterPro" id="IPR016181">
    <property type="entry name" value="Acyl_CoA_acyltransferase"/>
</dbReference>
<evidence type="ECO:0000259" key="5">
    <source>
        <dbReference type="Pfam" id="PF04376"/>
    </source>
</evidence>
<dbReference type="Pfam" id="PF04377">
    <property type="entry name" value="ATE_C"/>
    <property type="match status" value="1"/>
</dbReference>
<dbReference type="PIRSF" id="PIRSF037208">
    <property type="entry name" value="ATE_pro_prd"/>
    <property type="match status" value="1"/>
</dbReference>
<comment type="function">
    <text evidence="4">Functions in the N-end rule pathway of protein degradation where it conjugates Leu from its aminoacyl-tRNA to the N-termini of proteins containing an N-terminal aspartate or glutamate.</text>
</comment>
<evidence type="ECO:0000256" key="4">
    <source>
        <dbReference type="HAMAP-Rule" id="MF_00689"/>
    </source>
</evidence>
<dbReference type="Proteomes" id="UP000604481">
    <property type="component" value="Unassembled WGS sequence"/>
</dbReference>
<evidence type="ECO:0000313" key="8">
    <source>
        <dbReference type="Proteomes" id="UP000604481"/>
    </source>
</evidence>
<keyword evidence="8" id="KW-1185">Reference proteome</keyword>
<dbReference type="PANTHER" id="PTHR21367:SF1">
    <property type="entry name" value="ARGINYL-TRNA--PROTEIN TRANSFERASE 1"/>
    <property type="match status" value="1"/>
</dbReference>
<evidence type="ECO:0000313" key="7">
    <source>
        <dbReference type="EMBL" id="MBE9610672.1"/>
    </source>
</evidence>
<keyword evidence="2 4" id="KW-0808">Transferase</keyword>
<reference evidence="7 8" key="1">
    <citation type="submission" date="2020-10" db="EMBL/GenBank/DDBJ databases">
        <title>The genome sequence of Chitinilyticum litopenaei 4Y14.</title>
        <authorList>
            <person name="Liu Y."/>
        </authorList>
    </citation>
    <scope>NUCLEOTIDE SEQUENCE [LARGE SCALE GENOMIC DNA]</scope>
    <source>
        <strain evidence="7 8">4Y14</strain>
    </source>
</reference>
<dbReference type="InterPro" id="IPR017138">
    <property type="entry name" value="Asp_Glu_LeuTrfase"/>
</dbReference>
<proteinExistence type="inferred from homology"/>
<dbReference type="Pfam" id="PF04376">
    <property type="entry name" value="ATE_N"/>
    <property type="match status" value="1"/>
</dbReference>
<feature type="domain" description="N-end rule aminoacyl transferase C-terminal" evidence="6">
    <location>
        <begin position="108"/>
        <end position="229"/>
    </location>
</feature>
<dbReference type="AlphaFoldDB" id="A0A8J7K2Z4"/>
<dbReference type="HAMAP" id="MF_00689">
    <property type="entry name" value="Bpt"/>
    <property type="match status" value="1"/>
</dbReference>
<comment type="catalytic activity">
    <reaction evidence="4">
        <text>N-terminal L-glutamyl-[protein] + L-leucyl-tRNA(Leu) = N-terminal L-leucyl-L-glutamyl-[protein] + tRNA(Leu) + H(+)</text>
        <dbReference type="Rhea" id="RHEA:50412"/>
        <dbReference type="Rhea" id="RHEA-COMP:9613"/>
        <dbReference type="Rhea" id="RHEA-COMP:9622"/>
        <dbReference type="Rhea" id="RHEA-COMP:12664"/>
        <dbReference type="Rhea" id="RHEA-COMP:12668"/>
        <dbReference type="ChEBI" id="CHEBI:15378"/>
        <dbReference type="ChEBI" id="CHEBI:64721"/>
        <dbReference type="ChEBI" id="CHEBI:78442"/>
        <dbReference type="ChEBI" id="CHEBI:78494"/>
        <dbReference type="ChEBI" id="CHEBI:133041"/>
        <dbReference type="EC" id="2.3.2.29"/>
    </reaction>
</comment>
<dbReference type="InterPro" id="IPR007471">
    <property type="entry name" value="N-end_Aminoacyl_Trfase_N"/>
</dbReference>
<dbReference type="NCBIfam" id="NF002346">
    <property type="entry name" value="PRK01305.2-3"/>
    <property type="match status" value="1"/>
</dbReference>
<dbReference type="GO" id="GO:0071596">
    <property type="term" value="P:ubiquitin-dependent protein catabolic process via the N-end rule pathway"/>
    <property type="evidence" value="ECO:0007669"/>
    <property type="project" value="InterPro"/>
</dbReference>
<dbReference type="EC" id="2.3.2.29" evidence="4"/>
<dbReference type="SUPFAM" id="SSF55729">
    <property type="entry name" value="Acyl-CoA N-acyltransferases (Nat)"/>
    <property type="match status" value="1"/>
</dbReference>
<dbReference type="InterPro" id="IPR030700">
    <property type="entry name" value="N-end_Aminoacyl_Trfase"/>
</dbReference>
<dbReference type="EMBL" id="JADFUA010000012">
    <property type="protein sequence ID" value="MBE9610672.1"/>
    <property type="molecule type" value="Genomic_DNA"/>
</dbReference>
<comment type="catalytic activity">
    <reaction evidence="4">
        <text>N-terminal L-aspartyl-[protein] + L-leucyl-tRNA(Leu) = N-terminal L-leucyl-L-aspartyl-[protein] + tRNA(Leu) + H(+)</text>
        <dbReference type="Rhea" id="RHEA:50420"/>
        <dbReference type="Rhea" id="RHEA-COMP:9613"/>
        <dbReference type="Rhea" id="RHEA-COMP:9622"/>
        <dbReference type="Rhea" id="RHEA-COMP:12669"/>
        <dbReference type="Rhea" id="RHEA-COMP:12674"/>
        <dbReference type="ChEBI" id="CHEBI:15378"/>
        <dbReference type="ChEBI" id="CHEBI:64720"/>
        <dbReference type="ChEBI" id="CHEBI:78442"/>
        <dbReference type="ChEBI" id="CHEBI:78494"/>
        <dbReference type="ChEBI" id="CHEBI:133042"/>
        <dbReference type="EC" id="2.3.2.29"/>
    </reaction>
</comment>
<keyword evidence="1 4" id="KW-0963">Cytoplasm</keyword>
<name>A0A8J7K2Z4_9NEIS</name>
<sequence length="246" mass="28470">MRDGAVHVPLQFYATANYECSYLPERQARSQVVVPSGLIDQPVYSELVRQGFRRSGQFVYRPWCDHCRACIPVRVCVDEFSPSRTQRKVMQRLSAIRARLLPLNFHEQHFQLYLRYQHARHSGGGMDEDTRDQYANFILQSGVSSMLAEFVLDEQVVMVSLIDQLDDGLSAVYTFFDPELVRASLGVYNVLWQVGLARQLGLPFVYLGYWIRECRKMAYKDRYRPFDALIEGRWQRVGDQLDVGGA</sequence>
<organism evidence="7 8">
    <name type="scientific">Chitinilyticum piscinae</name>
    <dbReference type="NCBI Taxonomy" id="2866724"/>
    <lineage>
        <taxon>Bacteria</taxon>
        <taxon>Pseudomonadati</taxon>
        <taxon>Pseudomonadota</taxon>
        <taxon>Betaproteobacteria</taxon>
        <taxon>Neisseriales</taxon>
        <taxon>Chitinibacteraceae</taxon>
        <taxon>Chitinilyticum</taxon>
    </lineage>
</organism>
<comment type="caution">
    <text evidence="7">The sequence shown here is derived from an EMBL/GenBank/DDBJ whole genome shotgun (WGS) entry which is preliminary data.</text>
</comment>
<feature type="domain" description="N-end aminoacyl transferase N-terminal" evidence="5">
    <location>
        <begin position="18"/>
        <end position="88"/>
    </location>
</feature>
<comment type="similarity">
    <text evidence="4">Belongs to the R-transferase family. Bpt subfamily.</text>
</comment>
<accession>A0A8J7K2Z4</accession>
<dbReference type="PANTHER" id="PTHR21367">
    <property type="entry name" value="ARGININE-TRNA-PROTEIN TRANSFERASE 1"/>
    <property type="match status" value="1"/>
</dbReference>
<evidence type="ECO:0000256" key="2">
    <source>
        <dbReference type="ARBA" id="ARBA00022679"/>
    </source>
</evidence>
<dbReference type="GO" id="GO:0005737">
    <property type="term" value="C:cytoplasm"/>
    <property type="evidence" value="ECO:0007669"/>
    <property type="project" value="UniProtKB-SubCell"/>
</dbReference>
<dbReference type="GO" id="GO:0008914">
    <property type="term" value="F:leucyl-tRNA--protein transferase activity"/>
    <property type="evidence" value="ECO:0007669"/>
    <property type="project" value="UniProtKB-UniRule"/>
</dbReference>
<evidence type="ECO:0000259" key="6">
    <source>
        <dbReference type="Pfam" id="PF04377"/>
    </source>
</evidence>
<comment type="subcellular location">
    <subcellularLocation>
        <location evidence="4">Cytoplasm</location>
    </subcellularLocation>
</comment>
<dbReference type="RefSeq" id="WP_194117222.1">
    <property type="nucleotide sequence ID" value="NZ_JADFUA010000012.1"/>
</dbReference>
<dbReference type="NCBIfam" id="NF002341">
    <property type="entry name" value="PRK01305.1-1"/>
    <property type="match status" value="1"/>
</dbReference>
<evidence type="ECO:0000256" key="3">
    <source>
        <dbReference type="ARBA" id="ARBA00023315"/>
    </source>
</evidence>
<keyword evidence="3 4" id="KW-0012">Acyltransferase</keyword>
<dbReference type="GO" id="GO:0004057">
    <property type="term" value="F:arginyl-tRNA--protein transferase activity"/>
    <property type="evidence" value="ECO:0007669"/>
    <property type="project" value="InterPro"/>
</dbReference>
<evidence type="ECO:0000256" key="1">
    <source>
        <dbReference type="ARBA" id="ARBA00022490"/>
    </source>
</evidence>
<dbReference type="NCBIfam" id="NF002342">
    <property type="entry name" value="PRK01305.1-3"/>
    <property type="match status" value="1"/>
</dbReference>
<protein>
    <recommendedName>
        <fullName evidence="4">Aspartate/glutamate leucyltransferase</fullName>
        <ecNumber evidence="4">2.3.2.29</ecNumber>
    </recommendedName>
</protein>
<dbReference type="InterPro" id="IPR007472">
    <property type="entry name" value="N-end_Aminoacyl_Trfase_C"/>
</dbReference>
<gene>
    <name evidence="4" type="primary">bpt</name>
    <name evidence="7" type="ORF">INR99_15125</name>
</gene>